<name>A0A917Q460_9HYPH</name>
<sequence>MTRLVRLLAVAAFLPLVAPSALAQEPRRTPPPAGLYELGPHFCMCRAFARAFEPGERTCLRGEMAECTIVVNVMSWRPTGEPCPRT</sequence>
<evidence type="ECO:0000256" key="1">
    <source>
        <dbReference type="SAM" id="SignalP"/>
    </source>
</evidence>
<organism evidence="2 3">
    <name type="scientific">Salinarimonas ramus</name>
    <dbReference type="NCBI Taxonomy" id="690164"/>
    <lineage>
        <taxon>Bacteria</taxon>
        <taxon>Pseudomonadati</taxon>
        <taxon>Pseudomonadota</taxon>
        <taxon>Alphaproteobacteria</taxon>
        <taxon>Hyphomicrobiales</taxon>
        <taxon>Salinarimonadaceae</taxon>
        <taxon>Salinarimonas</taxon>
    </lineage>
</organism>
<dbReference type="RefSeq" id="WP_188908874.1">
    <property type="nucleotide sequence ID" value="NZ_BMMF01000001.1"/>
</dbReference>
<comment type="caution">
    <text evidence="2">The sequence shown here is derived from an EMBL/GenBank/DDBJ whole genome shotgun (WGS) entry which is preliminary data.</text>
</comment>
<feature type="signal peptide" evidence="1">
    <location>
        <begin position="1"/>
        <end position="23"/>
    </location>
</feature>
<keyword evidence="1" id="KW-0732">Signal</keyword>
<feature type="chain" id="PRO_5036955419" evidence="1">
    <location>
        <begin position="24"/>
        <end position="86"/>
    </location>
</feature>
<evidence type="ECO:0000313" key="2">
    <source>
        <dbReference type="EMBL" id="GGK20174.1"/>
    </source>
</evidence>
<gene>
    <name evidence="2" type="ORF">GCM10011322_03580</name>
</gene>
<reference evidence="2 3" key="1">
    <citation type="journal article" date="2014" name="Int. J. Syst. Evol. Microbiol.">
        <title>Complete genome sequence of Corynebacterium casei LMG S-19264T (=DSM 44701T), isolated from a smear-ripened cheese.</title>
        <authorList>
            <consortium name="US DOE Joint Genome Institute (JGI-PGF)"/>
            <person name="Walter F."/>
            <person name="Albersmeier A."/>
            <person name="Kalinowski J."/>
            <person name="Ruckert C."/>
        </authorList>
    </citation>
    <scope>NUCLEOTIDE SEQUENCE [LARGE SCALE GENOMIC DNA]</scope>
    <source>
        <strain evidence="2 3">CGMCC 1.9161</strain>
    </source>
</reference>
<evidence type="ECO:0000313" key="3">
    <source>
        <dbReference type="Proteomes" id="UP000600449"/>
    </source>
</evidence>
<protein>
    <submittedName>
        <fullName evidence="2">Uncharacterized protein</fullName>
    </submittedName>
</protein>
<dbReference type="EMBL" id="BMMF01000001">
    <property type="protein sequence ID" value="GGK20174.1"/>
    <property type="molecule type" value="Genomic_DNA"/>
</dbReference>
<dbReference type="AlphaFoldDB" id="A0A917Q460"/>
<dbReference type="Proteomes" id="UP000600449">
    <property type="component" value="Unassembled WGS sequence"/>
</dbReference>
<proteinExistence type="predicted"/>
<keyword evidence="3" id="KW-1185">Reference proteome</keyword>
<accession>A0A917Q460</accession>